<accession>A0A3B0TRQ6</accession>
<proteinExistence type="predicted"/>
<feature type="transmembrane region" description="Helical" evidence="1">
    <location>
        <begin position="20"/>
        <end position="39"/>
    </location>
</feature>
<name>A0A3B0TRQ6_9ZZZZ</name>
<reference evidence="2" key="1">
    <citation type="submission" date="2018-06" db="EMBL/GenBank/DDBJ databases">
        <authorList>
            <person name="Zhirakovskaya E."/>
        </authorList>
    </citation>
    <scope>NUCLEOTIDE SEQUENCE</scope>
</reference>
<keyword evidence="1" id="KW-0472">Membrane</keyword>
<evidence type="ECO:0000313" key="2">
    <source>
        <dbReference type="EMBL" id="VAW21321.1"/>
    </source>
</evidence>
<sequence length="58" mass="6672">MLVFCDYCCVAGRFCRYWSIQIFAGLVQIFTVGICGMSFRGWRSFVRFSNNFGAIRGL</sequence>
<dbReference type="AlphaFoldDB" id="A0A3B0TRQ6"/>
<organism evidence="2">
    <name type="scientific">hydrothermal vent metagenome</name>
    <dbReference type="NCBI Taxonomy" id="652676"/>
    <lineage>
        <taxon>unclassified sequences</taxon>
        <taxon>metagenomes</taxon>
        <taxon>ecological metagenomes</taxon>
    </lineage>
</organism>
<keyword evidence="1" id="KW-1133">Transmembrane helix</keyword>
<protein>
    <submittedName>
        <fullName evidence="2">Uncharacterized protein</fullName>
    </submittedName>
</protein>
<gene>
    <name evidence="2" type="ORF">MNBD_ALPHA11-1006</name>
</gene>
<evidence type="ECO:0000256" key="1">
    <source>
        <dbReference type="SAM" id="Phobius"/>
    </source>
</evidence>
<keyword evidence="1" id="KW-0812">Transmembrane</keyword>
<dbReference type="EMBL" id="UOEQ01000342">
    <property type="protein sequence ID" value="VAW21321.1"/>
    <property type="molecule type" value="Genomic_DNA"/>
</dbReference>